<proteinExistence type="predicted"/>
<name>A0A6M3LBM1_9ZZZZ</name>
<reference evidence="2" key="1">
    <citation type="submission" date="2020-03" db="EMBL/GenBank/DDBJ databases">
        <title>The deep terrestrial virosphere.</title>
        <authorList>
            <person name="Holmfeldt K."/>
            <person name="Nilsson E."/>
            <person name="Simone D."/>
            <person name="Lopez-Fernandez M."/>
            <person name="Wu X."/>
            <person name="de Brujin I."/>
            <person name="Lundin D."/>
            <person name="Andersson A."/>
            <person name="Bertilsson S."/>
            <person name="Dopson M."/>
        </authorList>
    </citation>
    <scope>NUCLEOTIDE SEQUENCE</scope>
    <source>
        <strain evidence="1">MM415A03762</strain>
        <strain evidence="2">MM415B02352</strain>
    </source>
</reference>
<dbReference type="AlphaFoldDB" id="A0A6M3LBM1"/>
<evidence type="ECO:0000313" key="1">
    <source>
        <dbReference type="EMBL" id="QJA70386.1"/>
    </source>
</evidence>
<accession>A0A6M3LBM1</accession>
<sequence>MNIVEYRKKYKPDNNKECLLSSDSYGAWHKEYSGCFWCGIYERCKKDNPVFKKRKKIIL</sequence>
<evidence type="ECO:0000313" key="2">
    <source>
        <dbReference type="EMBL" id="QJA90555.1"/>
    </source>
</evidence>
<dbReference type="EMBL" id="MT141788">
    <property type="protein sequence ID" value="QJA70386.1"/>
    <property type="molecule type" value="Genomic_DNA"/>
</dbReference>
<gene>
    <name evidence="1" type="ORF">MM415A03762_0012</name>
    <name evidence="2" type="ORF">MM415B02352_0015</name>
</gene>
<dbReference type="EMBL" id="MT142921">
    <property type="protein sequence ID" value="QJA90555.1"/>
    <property type="molecule type" value="Genomic_DNA"/>
</dbReference>
<protein>
    <submittedName>
        <fullName evidence="2">Uncharacterized protein</fullName>
    </submittedName>
</protein>
<organism evidence="2">
    <name type="scientific">viral metagenome</name>
    <dbReference type="NCBI Taxonomy" id="1070528"/>
    <lineage>
        <taxon>unclassified sequences</taxon>
        <taxon>metagenomes</taxon>
        <taxon>organismal metagenomes</taxon>
    </lineage>
</organism>